<dbReference type="RefSeq" id="WP_228085404.1">
    <property type="nucleotide sequence ID" value="NZ_JACVHL010000002.1"/>
</dbReference>
<organism evidence="1 2">
    <name type="scientific">Vibrio parahaemolyticus</name>
    <dbReference type="NCBI Taxonomy" id="670"/>
    <lineage>
        <taxon>Bacteria</taxon>
        <taxon>Pseudomonadati</taxon>
        <taxon>Pseudomonadota</taxon>
        <taxon>Gammaproteobacteria</taxon>
        <taxon>Vibrionales</taxon>
        <taxon>Vibrionaceae</taxon>
        <taxon>Vibrio</taxon>
    </lineage>
</organism>
<gene>
    <name evidence="1" type="ORF">IB292_01705</name>
</gene>
<dbReference type="EMBL" id="JACVHL010000002">
    <property type="protein sequence ID" value="MCC3803741.1"/>
    <property type="molecule type" value="Genomic_DNA"/>
</dbReference>
<evidence type="ECO:0000313" key="2">
    <source>
        <dbReference type="Proteomes" id="UP000726777"/>
    </source>
</evidence>
<evidence type="ECO:0000313" key="1">
    <source>
        <dbReference type="EMBL" id="MCC3803741.1"/>
    </source>
</evidence>
<reference evidence="1" key="1">
    <citation type="submission" date="2020-09" db="EMBL/GenBank/DDBJ databases">
        <title>Genome sequence of Vibrio parahaemolyticus isolates.</title>
        <authorList>
            <person name="Hammerl J.A."/>
            <person name="Strauch E."/>
        </authorList>
    </citation>
    <scope>NUCLEOTIDE SEQUENCE</scope>
    <source>
        <strain evidence="1">17-VB00146</strain>
    </source>
</reference>
<proteinExistence type="predicted"/>
<name>A0A9Q3YFY5_VIBPH</name>
<dbReference type="Proteomes" id="UP000726777">
    <property type="component" value="Unassembled WGS sequence"/>
</dbReference>
<comment type="caution">
    <text evidence="1">The sequence shown here is derived from an EMBL/GenBank/DDBJ whole genome shotgun (WGS) entry which is preliminary data.</text>
</comment>
<sequence>MFSTPNVIDFETKTFEEIHNQTTVDVEKATIAADMAYDNLLKKVLLSKSRYVNPVELFEMKSLMKKAGYCPAWPISTIANATGPL</sequence>
<protein>
    <submittedName>
        <fullName evidence="1">Uncharacterized protein</fullName>
    </submittedName>
</protein>
<accession>A0A9Q3YFY5</accession>
<dbReference type="AlphaFoldDB" id="A0A9Q3YFY5"/>